<accession>K3XUN0</accession>
<organism evidence="1 2">
    <name type="scientific">Setaria italica</name>
    <name type="common">Foxtail millet</name>
    <name type="synonym">Panicum italicum</name>
    <dbReference type="NCBI Taxonomy" id="4555"/>
    <lineage>
        <taxon>Eukaryota</taxon>
        <taxon>Viridiplantae</taxon>
        <taxon>Streptophyta</taxon>
        <taxon>Embryophyta</taxon>
        <taxon>Tracheophyta</taxon>
        <taxon>Spermatophyta</taxon>
        <taxon>Magnoliopsida</taxon>
        <taxon>Liliopsida</taxon>
        <taxon>Poales</taxon>
        <taxon>Poaceae</taxon>
        <taxon>PACMAD clade</taxon>
        <taxon>Panicoideae</taxon>
        <taxon>Panicodae</taxon>
        <taxon>Paniceae</taxon>
        <taxon>Cenchrinae</taxon>
        <taxon>Setaria</taxon>
    </lineage>
</organism>
<name>K3XUN0_SETIT</name>
<sequence length="40" mass="4798">MPKKQLSEDLAMKYLQDKIKSMFQNFCWICLVYELGVLEL</sequence>
<keyword evidence="2" id="KW-1185">Reference proteome</keyword>
<reference evidence="2" key="1">
    <citation type="journal article" date="2012" name="Nat. Biotechnol.">
        <title>Reference genome sequence of the model plant Setaria.</title>
        <authorList>
            <person name="Bennetzen J.L."/>
            <person name="Schmutz J."/>
            <person name="Wang H."/>
            <person name="Percifield R."/>
            <person name="Hawkins J."/>
            <person name="Pontaroli A.C."/>
            <person name="Estep M."/>
            <person name="Feng L."/>
            <person name="Vaughn J.N."/>
            <person name="Grimwood J."/>
            <person name="Jenkins J."/>
            <person name="Barry K."/>
            <person name="Lindquist E."/>
            <person name="Hellsten U."/>
            <person name="Deshpande S."/>
            <person name="Wang X."/>
            <person name="Wu X."/>
            <person name="Mitros T."/>
            <person name="Triplett J."/>
            <person name="Yang X."/>
            <person name="Ye C.Y."/>
            <person name="Mauro-Herrera M."/>
            <person name="Wang L."/>
            <person name="Li P."/>
            <person name="Sharma M."/>
            <person name="Sharma R."/>
            <person name="Ronald P.C."/>
            <person name="Panaud O."/>
            <person name="Kellogg E.A."/>
            <person name="Brutnell T.P."/>
            <person name="Doust A.N."/>
            <person name="Tuskan G.A."/>
            <person name="Rokhsar D."/>
            <person name="Devos K.M."/>
        </authorList>
    </citation>
    <scope>NUCLEOTIDE SEQUENCE [LARGE SCALE GENOMIC DNA]</scope>
    <source>
        <strain evidence="2">cv. Yugu1</strain>
    </source>
</reference>
<proteinExistence type="predicted"/>
<dbReference type="AlphaFoldDB" id="K3XUN0"/>
<dbReference type="Gramene" id="KQL03659">
    <property type="protein sequence ID" value="KQL03659"/>
    <property type="gene ID" value="SETIT_005637mg"/>
</dbReference>
<evidence type="ECO:0000313" key="2">
    <source>
        <dbReference type="Proteomes" id="UP000004995"/>
    </source>
</evidence>
<dbReference type="HOGENOM" id="CLU_3300320_0_0_1"/>
<dbReference type="InParanoid" id="K3XUN0"/>
<dbReference type="EnsemblPlants" id="KQL03659">
    <property type="protein sequence ID" value="KQL03659"/>
    <property type="gene ID" value="SETIT_005637mg"/>
</dbReference>
<reference evidence="1" key="2">
    <citation type="submission" date="2018-08" db="UniProtKB">
        <authorList>
            <consortium name="EnsemblPlants"/>
        </authorList>
    </citation>
    <scope>IDENTIFICATION</scope>
    <source>
        <strain evidence="1">Yugu1</strain>
    </source>
</reference>
<protein>
    <submittedName>
        <fullName evidence="1">Uncharacterized protein</fullName>
    </submittedName>
</protein>
<evidence type="ECO:0000313" key="1">
    <source>
        <dbReference type="EnsemblPlants" id="KQL03659"/>
    </source>
</evidence>
<dbReference type="EMBL" id="AGNK02002780">
    <property type="status" value="NOT_ANNOTATED_CDS"/>
    <property type="molecule type" value="Genomic_DNA"/>
</dbReference>
<dbReference type="Proteomes" id="UP000004995">
    <property type="component" value="Unassembled WGS sequence"/>
</dbReference>